<evidence type="ECO:0000259" key="6">
    <source>
        <dbReference type="Pfam" id="PF00441"/>
    </source>
</evidence>
<keyword evidence="9" id="KW-1185">Reference proteome</keyword>
<dbReference type="Proteomes" id="UP000037507">
    <property type="component" value="Unassembled WGS sequence"/>
</dbReference>
<dbReference type="Pfam" id="PF02771">
    <property type="entry name" value="Acyl-CoA_dh_N"/>
    <property type="match status" value="1"/>
</dbReference>
<dbReference type="Pfam" id="PF00441">
    <property type="entry name" value="Acyl-CoA_dh_1"/>
    <property type="match status" value="1"/>
</dbReference>
<comment type="similarity">
    <text evidence="2">Belongs to the acyl-CoA dehydrogenase family.</text>
</comment>
<dbReference type="SUPFAM" id="SSF56645">
    <property type="entry name" value="Acyl-CoA dehydrogenase NM domain-like"/>
    <property type="match status" value="1"/>
</dbReference>
<dbReference type="Gene3D" id="1.10.540.10">
    <property type="entry name" value="Acyl-CoA dehydrogenase/oxidase, N-terminal domain"/>
    <property type="match status" value="1"/>
</dbReference>
<feature type="domain" description="Acyl-CoA dehydrogenase/oxidase N-terminal" evidence="7">
    <location>
        <begin position="4"/>
        <end position="74"/>
    </location>
</feature>
<dbReference type="InterPro" id="IPR036250">
    <property type="entry name" value="AcylCo_DH-like_C"/>
</dbReference>
<dbReference type="Gene3D" id="1.20.140.10">
    <property type="entry name" value="Butyryl-CoA Dehydrogenase, subunit A, domain 3"/>
    <property type="match status" value="1"/>
</dbReference>
<dbReference type="GO" id="GO:0050660">
    <property type="term" value="F:flavin adenine dinucleotide binding"/>
    <property type="evidence" value="ECO:0007669"/>
    <property type="project" value="InterPro"/>
</dbReference>
<accession>A0A2T7UFP5</accession>
<dbReference type="InterPro" id="IPR009100">
    <property type="entry name" value="AcylCoA_DH/oxidase_NM_dom_sf"/>
</dbReference>
<comment type="caution">
    <text evidence="8">The sequence shown here is derived from an EMBL/GenBank/DDBJ whole genome shotgun (WGS) entry which is preliminary data.</text>
</comment>
<keyword evidence="5" id="KW-0560">Oxidoreductase</keyword>
<keyword evidence="3" id="KW-0285">Flavoprotein</keyword>
<evidence type="ECO:0000256" key="1">
    <source>
        <dbReference type="ARBA" id="ARBA00001974"/>
    </source>
</evidence>
<dbReference type="PANTHER" id="PTHR43884">
    <property type="entry name" value="ACYL-COA DEHYDROGENASE"/>
    <property type="match status" value="1"/>
</dbReference>
<feature type="domain" description="Acyl-CoA dehydrogenase/oxidase C-terminal" evidence="6">
    <location>
        <begin position="181"/>
        <end position="312"/>
    </location>
</feature>
<evidence type="ECO:0000313" key="9">
    <source>
        <dbReference type="Proteomes" id="UP000037507"/>
    </source>
</evidence>
<dbReference type="SUPFAM" id="SSF47203">
    <property type="entry name" value="Acyl-CoA dehydrogenase C-terminal domain-like"/>
    <property type="match status" value="1"/>
</dbReference>
<sequence>MDDLFADAVKALLTDHCTPAVVRAIEAGQASAPLWQQLEDSGFVDALVPESAGGAGLALADVYAMLELCGSFAVPVPLGETLLARGLLAHAGVSAPKGSVVFGTGQPASDGRLHCPQVRCGTQADWVLVSFGGACRLLPAADSQMQVAGFCLDAQMSWPQAAWDAAQAVPGKHDLVTLQAALYAAQLAGALMAVFSRTLQYANDRQQFGKPIGKFQAIQHQLSVMSEHAFAARMAAQLGLSAAGQVPDRLRVAMAKARTSEAALEVAGLSHSIHGAIGFTREFDLQLYTRRLHAWRQAAGSESYWHDVLGQALLDSPEPLSLDLVRTLTDTVL</sequence>
<protein>
    <submittedName>
        <fullName evidence="8">Acyl-CoA dehydrogenase</fullName>
    </submittedName>
</protein>
<gene>
    <name evidence="8" type="ORF">H663_005805</name>
</gene>
<evidence type="ECO:0000256" key="4">
    <source>
        <dbReference type="ARBA" id="ARBA00022827"/>
    </source>
</evidence>
<dbReference type="AlphaFoldDB" id="A0A2T7UFP5"/>
<proteinExistence type="inferred from homology"/>
<evidence type="ECO:0000259" key="7">
    <source>
        <dbReference type="Pfam" id="PF02771"/>
    </source>
</evidence>
<dbReference type="InterPro" id="IPR009075">
    <property type="entry name" value="AcylCo_DH/oxidase_C"/>
</dbReference>
<dbReference type="OrthoDB" id="2450120at2"/>
<comment type="cofactor">
    <cofactor evidence="1">
        <name>FAD</name>
        <dbReference type="ChEBI" id="CHEBI:57692"/>
    </cofactor>
</comment>
<evidence type="ECO:0000313" key="8">
    <source>
        <dbReference type="EMBL" id="PVE43519.1"/>
    </source>
</evidence>
<dbReference type="RefSeq" id="WP_053169979.1">
    <property type="nucleotide sequence ID" value="NZ_LFYT02000005.1"/>
</dbReference>
<evidence type="ECO:0000256" key="5">
    <source>
        <dbReference type="ARBA" id="ARBA00023002"/>
    </source>
</evidence>
<dbReference type="InterPro" id="IPR013786">
    <property type="entry name" value="AcylCoA_DH/ox_N"/>
</dbReference>
<dbReference type="EMBL" id="LFYT02000005">
    <property type="protein sequence ID" value="PVE43519.1"/>
    <property type="molecule type" value="Genomic_DNA"/>
</dbReference>
<evidence type="ECO:0000256" key="2">
    <source>
        <dbReference type="ARBA" id="ARBA00009347"/>
    </source>
</evidence>
<dbReference type="InterPro" id="IPR037069">
    <property type="entry name" value="AcylCoA_DH/ox_N_sf"/>
</dbReference>
<evidence type="ECO:0000256" key="3">
    <source>
        <dbReference type="ARBA" id="ARBA00022630"/>
    </source>
</evidence>
<dbReference type="GO" id="GO:0003995">
    <property type="term" value="F:acyl-CoA dehydrogenase activity"/>
    <property type="evidence" value="ECO:0007669"/>
    <property type="project" value="TreeGrafter"/>
</dbReference>
<reference evidence="8" key="1">
    <citation type="submission" date="2017-04" db="EMBL/GenBank/DDBJ databases">
        <title>Unexpected and diverse lifestyles within the genus Limnohabitans.</title>
        <authorList>
            <person name="Kasalicky V."/>
            <person name="Mehrshad M."/>
            <person name="Andrei S.-A."/>
            <person name="Salcher M."/>
            <person name="Kratochvilova H."/>
            <person name="Simek K."/>
            <person name="Ghai R."/>
        </authorList>
    </citation>
    <scope>NUCLEOTIDE SEQUENCE [LARGE SCALE GENOMIC DNA]</scope>
    <source>
        <strain evidence="8">II-D5</strain>
    </source>
</reference>
<name>A0A2T7UFP5_9BURK</name>
<keyword evidence="4" id="KW-0274">FAD</keyword>
<dbReference type="PANTHER" id="PTHR43884:SF20">
    <property type="entry name" value="ACYL-COA DEHYDROGENASE FADE28"/>
    <property type="match status" value="1"/>
</dbReference>
<organism evidence="8 9">
    <name type="scientific">Limnohabitans planktonicus II-D5</name>
    <dbReference type="NCBI Taxonomy" id="1293045"/>
    <lineage>
        <taxon>Bacteria</taxon>
        <taxon>Pseudomonadati</taxon>
        <taxon>Pseudomonadota</taxon>
        <taxon>Betaproteobacteria</taxon>
        <taxon>Burkholderiales</taxon>
        <taxon>Comamonadaceae</taxon>
        <taxon>Limnohabitans</taxon>
    </lineage>
</organism>
<dbReference type="STRING" id="1293045.H663_03750"/>